<dbReference type="KEGG" id="cvn:111124428"/>
<dbReference type="Pfam" id="PF09588">
    <property type="entry name" value="YqaJ"/>
    <property type="match status" value="1"/>
</dbReference>
<keyword evidence="1" id="KW-0863">Zinc-finger</keyword>
<name>A0A8B8D4G5_CRAVI</name>
<proteinExistence type="predicted"/>
<keyword evidence="1" id="KW-0862">Zinc</keyword>
<keyword evidence="1" id="KW-0479">Metal-binding</keyword>
<dbReference type="InterPro" id="IPR019080">
    <property type="entry name" value="YqaJ_viral_recombinase"/>
</dbReference>
<dbReference type="RefSeq" id="XP_022322988.1">
    <property type="nucleotide sequence ID" value="XM_022467280.1"/>
</dbReference>
<sequence length="560" mass="64153">MMADDAFLMQMSLPELKNFLIERGIRVSGYRKNELLNLAREAFKQKLERKCNLADESARQLERRTVNGTVYPHPDSSDILWDTCLAQIPAIEAYDVQYYLKTKCLWTNDRLKKYKSDNSFRLHTNGHISDVKTAKLDSDYCYIRGLCTPEERQSADPYRVWILIQQDGTVVSGECTCVAGDGTCKHTAALLFGLQQFSQGQTDRTEIGVTDKMAKWTNPVRSTRPIQITNLDLRQQPDNRIQPMACNDMYRPVTDEKLNNRTEKEIYKLLKAEKLAACAAYTLSDSSDSEYEFEESVCENLIEYSKRFYTLNPNASFDEYVDALKSYFDRNLAIKISANSVNQSSSDVWYHQRAGRITASSVFNCLHFSGQNNNGHLVKQILGQKDSCMNSEFIPALVYGRKYEPKAREIYLETNGKIHKKLKYSAAGLVISDKLPFIGASPDGLIECECCLPGCIEIKCPYTHKEKTPKAAAESDSKNFELKNGTPVLRKNRNSPYFCQMLCQMAVTKRTYCDFILYTQSGIFSERVHFDEELWKSMEENIMLKIYLYHNDTGDRRVAC</sequence>
<dbReference type="Gene3D" id="3.90.320.10">
    <property type="match status" value="1"/>
</dbReference>
<dbReference type="InterPro" id="IPR007527">
    <property type="entry name" value="Znf_SWIM"/>
</dbReference>
<organism evidence="3 4">
    <name type="scientific">Crassostrea virginica</name>
    <name type="common">Eastern oyster</name>
    <dbReference type="NCBI Taxonomy" id="6565"/>
    <lineage>
        <taxon>Eukaryota</taxon>
        <taxon>Metazoa</taxon>
        <taxon>Spiralia</taxon>
        <taxon>Lophotrochozoa</taxon>
        <taxon>Mollusca</taxon>
        <taxon>Bivalvia</taxon>
        <taxon>Autobranchia</taxon>
        <taxon>Pteriomorphia</taxon>
        <taxon>Ostreida</taxon>
        <taxon>Ostreoidea</taxon>
        <taxon>Ostreidae</taxon>
        <taxon>Crassostrea</taxon>
    </lineage>
</organism>
<evidence type="ECO:0000259" key="2">
    <source>
        <dbReference type="PROSITE" id="PS50966"/>
    </source>
</evidence>
<dbReference type="PANTHER" id="PTHR47526">
    <property type="entry name" value="ATP-DEPENDENT DNA HELICASE"/>
    <property type="match status" value="1"/>
</dbReference>
<dbReference type="SUPFAM" id="SSF52980">
    <property type="entry name" value="Restriction endonuclease-like"/>
    <property type="match status" value="1"/>
</dbReference>
<gene>
    <name evidence="4" type="primary">LOC111124428</name>
</gene>
<dbReference type="OrthoDB" id="6050191at2759"/>
<protein>
    <submittedName>
        <fullName evidence="4">Uncharacterized protein LOC111124428</fullName>
    </submittedName>
</protein>
<dbReference type="GeneID" id="111124428"/>
<dbReference type="InterPro" id="IPR011604">
    <property type="entry name" value="PDDEXK-like_dom_sf"/>
</dbReference>
<dbReference type="GO" id="GO:0006281">
    <property type="term" value="P:DNA repair"/>
    <property type="evidence" value="ECO:0007669"/>
    <property type="project" value="UniProtKB-ARBA"/>
</dbReference>
<accession>A0A8B8D4G5</accession>
<keyword evidence="3" id="KW-1185">Reference proteome</keyword>
<dbReference type="CDD" id="cd22343">
    <property type="entry name" value="PDDEXK_lambda_exonuclease-like"/>
    <property type="match status" value="1"/>
</dbReference>
<evidence type="ECO:0000313" key="3">
    <source>
        <dbReference type="Proteomes" id="UP000694844"/>
    </source>
</evidence>
<dbReference type="PANTHER" id="PTHR47526:SF3">
    <property type="entry name" value="PHD-TYPE DOMAIN-CONTAINING PROTEIN"/>
    <property type="match status" value="1"/>
</dbReference>
<dbReference type="AlphaFoldDB" id="A0A8B8D4G5"/>
<feature type="domain" description="SWIM-type" evidence="2">
    <location>
        <begin position="158"/>
        <end position="195"/>
    </location>
</feature>
<evidence type="ECO:0000313" key="4">
    <source>
        <dbReference type="RefSeq" id="XP_022322988.1"/>
    </source>
</evidence>
<dbReference type="PROSITE" id="PS50966">
    <property type="entry name" value="ZF_SWIM"/>
    <property type="match status" value="1"/>
</dbReference>
<evidence type="ECO:0000256" key="1">
    <source>
        <dbReference type="PROSITE-ProRule" id="PRU00325"/>
    </source>
</evidence>
<dbReference type="GO" id="GO:0008270">
    <property type="term" value="F:zinc ion binding"/>
    <property type="evidence" value="ECO:0007669"/>
    <property type="project" value="UniProtKB-KW"/>
</dbReference>
<reference evidence="4" key="1">
    <citation type="submission" date="2025-08" db="UniProtKB">
        <authorList>
            <consortium name="RefSeq"/>
        </authorList>
    </citation>
    <scope>IDENTIFICATION</scope>
    <source>
        <tissue evidence="4">Whole sample</tissue>
    </source>
</reference>
<dbReference type="Proteomes" id="UP000694844">
    <property type="component" value="Chromosome 3"/>
</dbReference>
<dbReference type="InterPro" id="IPR011335">
    <property type="entry name" value="Restrct_endonuc-II-like"/>
</dbReference>